<evidence type="ECO:0000313" key="1">
    <source>
        <dbReference type="EMBL" id="CAI9757542.1"/>
    </source>
</evidence>
<proteinExistence type="predicted"/>
<protein>
    <submittedName>
        <fullName evidence="1">Uncharacterized protein</fullName>
    </submittedName>
</protein>
<dbReference type="AlphaFoldDB" id="A0AAD2DK38"/>
<name>A0AAD2DK38_9LAMI</name>
<evidence type="ECO:0000313" key="2">
    <source>
        <dbReference type="Proteomes" id="UP000834106"/>
    </source>
</evidence>
<organism evidence="1 2">
    <name type="scientific">Fraxinus pennsylvanica</name>
    <dbReference type="NCBI Taxonomy" id="56036"/>
    <lineage>
        <taxon>Eukaryota</taxon>
        <taxon>Viridiplantae</taxon>
        <taxon>Streptophyta</taxon>
        <taxon>Embryophyta</taxon>
        <taxon>Tracheophyta</taxon>
        <taxon>Spermatophyta</taxon>
        <taxon>Magnoliopsida</taxon>
        <taxon>eudicotyledons</taxon>
        <taxon>Gunneridae</taxon>
        <taxon>Pentapetalae</taxon>
        <taxon>asterids</taxon>
        <taxon>lamiids</taxon>
        <taxon>Lamiales</taxon>
        <taxon>Oleaceae</taxon>
        <taxon>Oleeae</taxon>
        <taxon>Fraxinus</taxon>
    </lineage>
</organism>
<dbReference type="EMBL" id="OU503038">
    <property type="protein sequence ID" value="CAI9757542.1"/>
    <property type="molecule type" value="Genomic_DNA"/>
</dbReference>
<keyword evidence="2" id="KW-1185">Reference proteome</keyword>
<sequence>MFCLSSKLKLALKEFSKEHFLNLPTRVAHARTDLEHVQCLIQHSPLDSSLHREEARLRKGILLSRLAKVADIVEGDTWRWPLARSPTLSDLMRDTLDTFQPYSTREDVLLWVDDAHGVFSVRSAWESIRLRCPRVTWYHIIWFPQCIPRRAFIL</sequence>
<accession>A0AAD2DK38</accession>
<reference evidence="1" key="1">
    <citation type="submission" date="2023-05" db="EMBL/GenBank/DDBJ databases">
        <authorList>
            <person name="Huff M."/>
        </authorList>
    </citation>
    <scope>NUCLEOTIDE SEQUENCE</scope>
</reference>
<gene>
    <name evidence="1" type="ORF">FPE_LOCUS4972</name>
</gene>
<dbReference type="Proteomes" id="UP000834106">
    <property type="component" value="Chromosome 3"/>
</dbReference>